<feature type="compositionally biased region" description="Polar residues" evidence="1">
    <location>
        <begin position="1"/>
        <end position="11"/>
    </location>
</feature>
<dbReference type="Pfam" id="PF01663">
    <property type="entry name" value="Phosphodiest"/>
    <property type="match status" value="1"/>
</dbReference>
<organism evidence="2 3">
    <name type="scientific">Microlunatus soli</name>
    <dbReference type="NCBI Taxonomy" id="630515"/>
    <lineage>
        <taxon>Bacteria</taxon>
        <taxon>Bacillati</taxon>
        <taxon>Actinomycetota</taxon>
        <taxon>Actinomycetes</taxon>
        <taxon>Propionibacteriales</taxon>
        <taxon>Propionibacteriaceae</taxon>
        <taxon>Microlunatus</taxon>
    </lineage>
</organism>
<dbReference type="Gene3D" id="3.40.720.10">
    <property type="entry name" value="Alkaline Phosphatase, subunit A"/>
    <property type="match status" value="1"/>
</dbReference>
<gene>
    <name evidence="2" type="ORF">SAMN04489812_0070</name>
</gene>
<dbReference type="Proteomes" id="UP000199103">
    <property type="component" value="Chromosome I"/>
</dbReference>
<dbReference type="PANTHER" id="PTHR10151">
    <property type="entry name" value="ECTONUCLEOTIDE PYROPHOSPHATASE/PHOSPHODIESTERASE"/>
    <property type="match status" value="1"/>
</dbReference>
<dbReference type="InterPro" id="IPR002591">
    <property type="entry name" value="Phosphodiest/P_Trfase"/>
</dbReference>
<dbReference type="GO" id="GO:0016787">
    <property type="term" value="F:hydrolase activity"/>
    <property type="evidence" value="ECO:0007669"/>
    <property type="project" value="UniProtKB-ARBA"/>
</dbReference>
<accession>A0A1H1MAU6</accession>
<feature type="region of interest" description="Disordered" evidence="1">
    <location>
        <begin position="1"/>
        <end position="27"/>
    </location>
</feature>
<dbReference type="STRING" id="630515.SAMN04489812_0070"/>
<proteinExistence type="predicted"/>
<evidence type="ECO:0000256" key="1">
    <source>
        <dbReference type="SAM" id="MobiDB-lite"/>
    </source>
</evidence>
<evidence type="ECO:0000313" key="2">
    <source>
        <dbReference type="EMBL" id="SDR83903.1"/>
    </source>
</evidence>
<reference evidence="2 3" key="1">
    <citation type="submission" date="2016-10" db="EMBL/GenBank/DDBJ databases">
        <authorList>
            <person name="de Groot N.N."/>
        </authorList>
    </citation>
    <scope>NUCLEOTIDE SEQUENCE [LARGE SCALE GENOMIC DNA]</scope>
    <source>
        <strain evidence="2 3">DSM 21800</strain>
    </source>
</reference>
<dbReference type="PANTHER" id="PTHR10151:SF120">
    <property type="entry name" value="BIS(5'-ADENOSYL)-TRIPHOSPHATASE"/>
    <property type="match status" value="1"/>
</dbReference>
<keyword evidence="3" id="KW-1185">Reference proteome</keyword>
<dbReference type="SUPFAM" id="SSF53649">
    <property type="entry name" value="Alkaline phosphatase-like"/>
    <property type="match status" value="1"/>
</dbReference>
<sequence length="401" mass="43631">MTVTGSMTMTDGSARIPGRPGDATGTRRLPEMIRPAYQRSTLADLMPSIGARLGVPGCSTIIELPDADRFVVVLVDGLGWHLLRRAVRNAGYLTSLMGEARPITSGVPSTTATSLTCLGTGLAPGEHGLVGYTSRVPETREVLNSLYWDAPVVPEEYQPRQTMFERAAAAGVAVSSVSPSHFATSGLTAAAQRGADFVGFTARASDRDRADLIGRAARRGSRSLVYAYERDLDHAGHAHGCESPDWLDVLTLIDRRLGLLRERLPEDVAMIITGDHGMIDIRQDHRITAEDEPELMIGVDAIAGEGRFRQLYVDHDNPRLVAARWADLLGDRAWVRTREDAIDDGWFGAVDDRVLERYGHVLVAMRDDWAIMTDTQPRESGLVGMHGSLTPAEMTVPLLVG</sequence>
<dbReference type="EMBL" id="LT629772">
    <property type="protein sequence ID" value="SDR83903.1"/>
    <property type="molecule type" value="Genomic_DNA"/>
</dbReference>
<dbReference type="InterPro" id="IPR017850">
    <property type="entry name" value="Alkaline_phosphatase_core_sf"/>
</dbReference>
<evidence type="ECO:0000313" key="3">
    <source>
        <dbReference type="Proteomes" id="UP000199103"/>
    </source>
</evidence>
<name>A0A1H1MAU6_9ACTN</name>
<dbReference type="AlphaFoldDB" id="A0A1H1MAU6"/>
<protein>
    <submittedName>
        <fullName evidence="2">Type I phosphodiesterase / nucleotide pyrophosphatase</fullName>
    </submittedName>
</protein>